<dbReference type="Proteomes" id="UP001157502">
    <property type="component" value="Chromosome 6"/>
</dbReference>
<organism evidence="1 2">
    <name type="scientific">Dallia pectoralis</name>
    <name type="common">Alaska blackfish</name>
    <dbReference type="NCBI Taxonomy" id="75939"/>
    <lineage>
        <taxon>Eukaryota</taxon>
        <taxon>Metazoa</taxon>
        <taxon>Chordata</taxon>
        <taxon>Craniata</taxon>
        <taxon>Vertebrata</taxon>
        <taxon>Euteleostomi</taxon>
        <taxon>Actinopterygii</taxon>
        <taxon>Neopterygii</taxon>
        <taxon>Teleostei</taxon>
        <taxon>Protacanthopterygii</taxon>
        <taxon>Esociformes</taxon>
        <taxon>Umbridae</taxon>
        <taxon>Dallia</taxon>
    </lineage>
</organism>
<name>A0ACC2H4X9_DALPE</name>
<keyword evidence="2" id="KW-1185">Reference proteome</keyword>
<sequence length="218" mass="23847">MAPPSRPGGNGEPLDSTPCWSPCSHAPMPLCHTCWRWNPGAALCALSSPGKPLTTWQGEVYVLCGVRDLDRFETGQAPPIRKELAEAKASTSNDCVDQALRISSNKMDGEEKTYGGCEGPDAMYVKLISSDGHEFIVKREHALTSGTIKAMLSGPGQFAENETNEVNFREIPSHVLSKVCMYFTYKVRYTNSSTEIPEFPIAPEIALELLMAANFLDC</sequence>
<evidence type="ECO:0000313" key="1">
    <source>
        <dbReference type="EMBL" id="KAJ8010912.1"/>
    </source>
</evidence>
<protein>
    <submittedName>
        <fullName evidence="1">Uncharacterized protein</fullName>
    </submittedName>
</protein>
<proteinExistence type="predicted"/>
<comment type="caution">
    <text evidence="1">The sequence shown here is derived from an EMBL/GenBank/DDBJ whole genome shotgun (WGS) entry which is preliminary data.</text>
</comment>
<gene>
    <name evidence="1" type="ORF">DPEC_G00080080</name>
</gene>
<evidence type="ECO:0000313" key="2">
    <source>
        <dbReference type="Proteomes" id="UP001157502"/>
    </source>
</evidence>
<dbReference type="EMBL" id="CM055733">
    <property type="protein sequence ID" value="KAJ8010912.1"/>
    <property type="molecule type" value="Genomic_DNA"/>
</dbReference>
<accession>A0ACC2H4X9</accession>
<reference evidence="1" key="1">
    <citation type="submission" date="2021-05" db="EMBL/GenBank/DDBJ databases">
        <authorList>
            <person name="Pan Q."/>
            <person name="Jouanno E."/>
            <person name="Zahm M."/>
            <person name="Klopp C."/>
            <person name="Cabau C."/>
            <person name="Louis A."/>
            <person name="Berthelot C."/>
            <person name="Parey E."/>
            <person name="Roest Crollius H."/>
            <person name="Montfort J."/>
            <person name="Robinson-Rechavi M."/>
            <person name="Bouchez O."/>
            <person name="Lampietro C."/>
            <person name="Lopez Roques C."/>
            <person name="Donnadieu C."/>
            <person name="Postlethwait J."/>
            <person name="Bobe J."/>
            <person name="Dillon D."/>
            <person name="Chandos A."/>
            <person name="von Hippel F."/>
            <person name="Guiguen Y."/>
        </authorList>
    </citation>
    <scope>NUCLEOTIDE SEQUENCE</scope>
    <source>
        <strain evidence="1">YG-Jan2019</strain>
    </source>
</reference>